<evidence type="ECO:0000256" key="1">
    <source>
        <dbReference type="ARBA" id="ARBA00004651"/>
    </source>
</evidence>
<sequence>MATEIRQASSPWMYRRTLRLFLNYVVAIAIGIVMIFPLLWMFSGALKTKEMLLEETVINLIPPLPWQWHNFIDAWTALAFTRFLFNTLVITVASIFGGLLSASMVAFGFARLRFVGRNFLFFIVLGTMMVPMQVTAIPTFLLFHRLGWLNTYLPLIVPMWMGGGAFYIFLLRQYIMTIPTELDDAAKIDGCSPIGIYRHVILPNIGPALAAASIFLFLHSWNDLWGPLIYLTDDNTWTLARGMLTFKRTLAEFRHGGGLRQYQIHWFLSLGTMTMLPVLFIYLVLQRHFVSGVVTSGLKG</sequence>
<dbReference type="PANTHER" id="PTHR43744">
    <property type="entry name" value="ABC TRANSPORTER PERMEASE PROTEIN MG189-RELATED-RELATED"/>
    <property type="match status" value="1"/>
</dbReference>
<dbReference type="AlphaFoldDB" id="A0A6B0YUQ3"/>
<comment type="similarity">
    <text evidence="7">Belongs to the binding-protein-dependent transport system permease family.</text>
</comment>
<gene>
    <name evidence="9" type="ORF">F4Y42_08345</name>
</gene>
<dbReference type="GO" id="GO:0005886">
    <property type="term" value="C:plasma membrane"/>
    <property type="evidence" value="ECO:0007669"/>
    <property type="project" value="UniProtKB-SubCell"/>
</dbReference>
<feature type="domain" description="ABC transmembrane type-1" evidence="8">
    <location>
        <begin position="84"/>
        <end position="285"/>
    </location>
</feature>
<dbReference type="Pfam" id="PF00528">
    <property type="entry name" value="BPD_transp_1"/>
    <property type="match status" value="1"/>
</dbReference>
<evidence type="ECO:0000256" key="3">
    <source>
        <dbReference type="ARBA" id="ARBA00022475"/>
    </source>
</evidence>
<organism evidence="9">
    <name type="scientific">Caldilineaceae bacterium SB0664_bin_27</name>
    <dbReference type="NCBI Taxonomy" id="2605260"/>
    <lineage>
        <taxon>Bacteria</taxon>
        <taxon>Bacillati</taxon>
        <taxon>Chloroflexota</taxon>
        <taxon>Caldilineae</taxon>
        <taxon>Caldilineales</taxon>
        <taxon>Caldilineaceae</taxon>
    </lineage>
</organism>
<feature type="transmembrane region" description="Helical" evidence="7">
    <location>
        <begin position="119"/>
        <end position="143"/>
    </location>
</feature>
<keyword evidence="5 7" id="KW-1133">Transmembrane helix</keyword>
<keyword evidence="2 7" id="KW-0813">Transport</keyword>
<feature type="transmembrane region" description="Helical" evidence="7">
    <location>
        <begin position="155"/>
        <end position="175"/>
    </location>
</feature>
<comment type="subcellular location">
    <subcellularLocation>
        <location evidence="1 7">Cell membrane</location>
        <topology evidence="1 7">Multi-pass membrane protein</topology>
    </subcellularLocation>
</comment>
<dbReference type="InterPro" id="IPR035906">
    <property type="entry name" value="MetI-like_sf"/>
</dbReference>
<dbReference type="EMBL" id="VXRG01000068">
    <property type="protein sequence ID" value="MXY93442.1"/>
    <property type="molecule type" value="Genomic_DNA"/>
</dbReference>
<keyword evidence="3" id="KW-1003">Cell membrane</keyword>
<comment type="caution">
    <text evidence="9">The sequence shown here is derived from an EMBL/GenBank/DDBJ whole genome shotgun (WGS) entry which is preliminary data.</text>
</comment>
<dbReference type="PANTHER" id="PTHR43744:SF6">
    <property type="entry name" value="ABC TRANSPORTER PERMEASE PROTEIN YESQ-RELATED"/>
    <property type="match status" value="1"/>
</dbReference>
<reference evidence="9" key="1">
    <citation type="submission" date="2019-09" db="EMBL/GenBank/DDBJ databases">
        <title>Characterisation of the sponge microbiome using genome-centric metagenomics.</title>
        <authorList>
            <person name="Engelberts J.P."/>
            <person name="Robbins S.J."/>
            <person name="De Goeij J.M."/>
            <person name="Aranda M."/>
            <person name="Bell S.C."/>
            <person name="Webster N.S."/>
        </authorList>
    </citation>
    <scope>NUCLEOTIDE SEQUENCE</scope>
    <source>
        <strain evidence="9">SB0664_bin_27</strain>
    </source>
</reference>
<evidence type="ECO:0000256" key="4">
    <source>
        <dbReference type="ARBA" id="ARBA00022692"/>
    </source>
</evidence>
<dbReference type="CDD" id="cd06261">
    <property type="entry name" value="TM_PBP2"/>
    <property type="match status" value="1"/>
</dbReference>
<evidence type="ECO:0000256" key="2">
    <source>
        <dbReference type="ARBA" id="ARBA00022448"/>
    </source>
</evidence>
<evidence type="ECO:0000256" key="7">
    <source>
        <dbReference type="RuleBase" id="RU363032"/>
    </source>
</evidence>
<feature type="transmembrane region" description="Helical" evidence="7">
    <location>
        <begin position="21"/>
        <end position="42"/>
    </location>
</feature>
<dbReference type="PROSITE" id="PS50928">
    <property type="entry name" value="ABC_TM1"/>
    <property type="match status" value="1"/>
</dbReference>
<evidence type="ECO:0000259" key="8">
    <source>
        <dbReference type="PROSITE" id="PS50928"/>
    </source>
</evidence>
<feature type="transmembrane region" description="Helical" evidence="7">
    <location>
        <begin position="83"/>
        <end position="107"/>
    </location>
</feature>
<keyword evidence="6 7" id="KW-0472">Membrane</keyword>
<keyword evidence="4 7" id="KW-0812">Transmembrane</keyword>
<proteinExistence type="inferred from homology"/>
<dbReference type="SUPFAM" id="SSF161098">
    <property type="entry name" value="MetI-like"/>
    <property type="match status" value="1"/>
</dbReference>
<name>A0A6B0YUQ3_9CHLR</name>
<feature type="transmembrane region" description="Helical" evidence="7">
    <location>
        <begin position="196"/>
        <end position="218"/>
    </location>
</feature>
<dbReference type="Gene3D" id="1.10.3720.10">
    <property type="entry name" value="MetI-like"/>
    <property type="match status" value="1"/>
</dbReference>
<evidence type="ECO:0000256" key="6">
    <source>
        <dbReference type="ARBA" id="ARBA00023136"/>
    </source>
</evidence>
<dbReference type="GO" id="GO:0055085">
    <property type="term" value="P:transmembrane transport"/>
    <property type="evidence" value="ECO:0007669"/>
    <property type="project" value="InterPro"/>
</dbReference>
<evidence type="ECO:0000256" key="5">
    <source>
        <dbReference type="ARBA" id="ARBA00022989"/>
    </source>
</evidence>
<protein>
    <submittedName>
        <fullName evidence="9">Carbohydrate ABC transporter permease</fullName>
    </submittedName>
</protein>
<feature type="transmembrane region" description="Helical" evidence="7">
    <location>
        <begin position="264"/>
        <end position="285"/>
    </location>
</feature>
<evidence type="ECO:0000313" key="9">
    <source>
        <dbReference type="EMBL" id="MXY93442.1"/>
    </source>
</evidence>
<dbReference type="InterPro" id="IPR000515">
    <property type="entry name" value="MetI-like"/>
</dbReference>
<accession>A0A6B0YUQ3</accession>